<gene>
    <name evidence="2" type="ORF">H4W31_003756</name>
</gene>
<keyword evidence="3" id="KW-1185">Reference proteome</keyword>
<organism evidence="2 3">
    <name type="scientific">Plantactinospora soyae</name>
    <dbReference type="NCBI Taxonomy" id="1544732"/>
    <lineage>
        <taxon>Bacteria</taxon>
        <taxon>Bacillati</taxon>
        <taxon>Actinomycetota</taxon>
        <taxon>Actinomycetes</taxon>
        <taxon>Micromonosporales</taxon>
        <taxon>Micromonosporaceae</taxon>
        <taxon>Plantactinospora</taxon>
    </lineage>
</organism>
<feature type="compositionally biased region" description="Basic and acidic residues" evidence="1">
    <location>
        <begin position="80"/>
        <end position="96"/>
    </location>
</feature>
<dbReference type="Proteomes" id="UP000649753">
    <property type="component" value="Unassembled WGS sequence"/>
</dbReference>
<proteinExistence type="predicted"/>
<dbReference type="EMBL" id="JADBEB010000001">
    <property type="protein sequence ID" value="MBE1488118.1"/>
    <property type="molecule type" value="Genomic_DNA"/>
</dbReference>
<dbReference type="RefSeq" id="WP_192767841.1">
    <property type="nucleotide sequence ID" value="NZ_JADBEB010000001.1"/>
</dbReference>
<name>A0A927M4P9_9ACTN</name>
<dbReference type="AlphaFoldDB" id="A0A927M4P9"/>
<evidence type="ECO:0000313" key="2">
    <source>
        <dbReference type="EMBL" id="MBE1488118.1"/>
    </source>
</evidence>
<comment type="caution">
    <text evidence="2">The sequence shown here is derived from an EMBL/GenBank/DDBJ whole genome shotgun (WGS) entry which is preliminary data.</text>
</comment>
<accession>A0A927M4P9</accession>
<sequence length="96" mass="10194">MASKAAVLHLIGLGRSYQEIGATLGIPPGQAYLIGTGIPADGGGTVTRAQRERPGILPSRTQCLVNPREAPPPPAGPVHDWIRTRARDDRPNRPGR</sequence>
<feature type="region of interest" description="Disordered" evidence="1">
    <location>
        <begin position="63"/>
        <end position="96"/>
    </location>
</feature>
<reference evidence="2" key="1">
    <citation type="submission" date="2020-10" db="EMBL/GenBank/DDBJ databases">
        <title>Sequencing the genomes of 1000 actinobacteria strains.</title>
        <authorList>
            <person name="Klenk H.-P."/>
        </authorList>
    </citation>
    <scope>NUCLEOTIDE SEQUENCE</scope>
    <source>
        <strain evidence="2">DSM 46832</strain>
    </source>
</reference>
<evidence type="ECO:0000313" key="3">
    <source>
        <dbReference type="Proteomes" id="UP000649753"/>
    </source>
</evidence>
<evidence type="ECO:0000256" key="1">
    <source>
        <dbReference type="SAM" id="MobiDB-lite"/>
    </source>
</evidence>
<protein>
    <submittedName>
        <fullName evidence="2">Uncharacterized protein</fullName>
    </submittedName>
</protein>